<evidence type="ECO:0000313" key="2">
    <source>
        <dbReference type="Proteomes" id="UP000052946"/>
    </source>
</evidence>
<reference evidence="1 2" key="2">
    <citation type="journal article" date="2016" name="Genome Announc.">
        <title>Draft Genome Sequence of Oceanobacillus picturae Heshi-B3, Isolated from Fermented Rice Bran in a Traditional Japanese Seafood Dish.</title>
        <authorList>
            <person name="Akuzawa S."/>
            <person name="Nagaoka J."/>
            <person name="Kanekatsu M."/>
            <person name="Kanesaki Y."/>
            <person name="Suzuki T."/>
        </authorList>
    </citation>
    <scope>NUCLEOTIDE SEQUENCE [LARGE SCALE GENOMIC DNA]</scope>
    <source>
        <strain evidence="1 2">Heshi-B3</strain>
    </source>
</reference>
<organism evidence="1 2">
    <name type="scientific">Oceanobacillus picturae</name>
    <dbReference type="NCBI Taxonomy" id="171693"/>
    <lineage>
        <taxon>Bacteria</taxon>
        <taxon>Bacillati</taxon>
        <taxon>Bacillota</taxon>
        <taxon>Bacilli</taxon>
        <taxon>Bacillales</taxon>
        <taxon>Bacillaceae</taxon>
        <taxon>Oceanobacillus</taxon>
    </lineage>
</organism>
<sequence length="66" mass="7476">MAKKIHVYNITVSTGEQFKNVRIEGSISSRYSGITTDFIPVENEDGQTVELTKYQIVKAELINIEE</sequence>
<name>A0A0U9I051_9BACI</name>
<dbReference type="Proteomes" id="UP000052946">
    <property type="component" value="Unassembled WGS sequence"/>
</dbReference>
<dbReference type="OrthoDB" id="2390271at2"/>
<comment type="caution">
    <text evidence="1">The sequence shown here is derived from an EMBL/GenBank/DDBJ whole genome shotgun (WGS) entry which is preliminary data.</text>
</comment>
<dbReference type="EMBL" id="BBXV01000027">
    <property type="protein sequence ID" value="GAQ18413.1"/>
    <property type="molecule type" value="Genomic_DNA"/>
</dbReference>
<protein>
    <submittedName>
        <fullName evidence="1">Uncharacterized protein</fullName>
    </submittedName>
</protein>
<accession>A0A0U9I051</accession>
<evidence type="ECO:0000313" key="1">
    <source>
        <dbReference type="EMBL" id="GAQ18413.1"/>
    </source>
</evidence>
<gene>
    <name evidence="1" type="ORF">OPHB3_2353</name>
</gene>
<reference evidence="2" key="1">
    <citation type="submission" date="2015-07" db="EMBL/GenBank/DDBJ databases">
        <title>Draft Genome Sequence of Oceanobacillus picturae Heshi-B3 that Was Isolated from Fermented Rice Bran with Aging Salted Mackerel, Which Was Named Heshiko as Traditional Fermented Seafood in Japan.</title>
        <authorList>
            <person name="Akuzawa S."/>
            <person name="Nakagawa J."/>
            <person name="Kanekatsu T."/>
            <person name="Kanesaki Y."/>
            <person name="Suzuki T."/>
        </authorList>
    </citation>
    <scope>NUCLEOTIDE SEQUENCE [LARGE SCALE GENOMIC DNA]</scope>
    <source>
        <strain evidence="2">Heshi-B3</strain>
    </source>
</reference>
<dbReference type="RefSeq" id="WP_058950415.1">
    <property type="nucleotide sequence ID" value="NZ_BBXV01000027.1"/>
</dbReference>
<proteinExistence type="predicted"/>
<dbReference type="AlphaFoldDB" id="A0A0U9I051"/>